<dbReference type="RefSeq" id="WP_311618948.1">
    <property type="nucleotide sequence ID" value="NZ_JAVREV010000010.1"/>
</dbReference>
<evidence type="ECO:0000259" key="3">
    <source>
        <dbReference type="Pfam" id="PF13229"/>
    </source>
</evidence>
<evidence type="ECO:0000256" key="1">
    <source>
        <dbReference type="SAM" id="MobiDB-lite"/>
    </source>
</evidence>
<dbReference type="Proteomes" id="UP001183615">
    <property type="component" value="Unassembled WGS sequence"/>
</dbReference>
<dbReference type="SUPFAM" id="SSF51126">
    <property type="entry name" value="Pectin lyase-like"/>
    <property type="match status" value="1"/>
</dbReference>
<dbReference type="InterPro" id="IPR011050">
    <property type="entry name" value="Pectin_lyase_fold/virulence"/>
</dbReference>
<feature type="domain" description="Right handed beta helix" evidence="3">
    <location>
        <begin position="463"/>
        <end position="628"/>
    </location>
</feature>
<keyword evidence="5" id="KW-1185">Reference proteome</keyword>
<name>A0ABU2S6U9_9ACTN</name>
<organism evidence="4 5">
    <name type="scientific">Streptomyces johnsoniae</name>
    <dbReference type="NCBI Taxonomy" id="3075532"/>
    <lineage>
        <taxon>Bacteria</taxon>
        <taxon>Bacillati</taxon>
        <taxon>Actinomycetota</taxon>
        <taxon>Actinomycetes</taxon>
        <taxon>Kitasatosporales</taxon>
        <taxon>Streptomycetaceae</taxon>
        <taxon>Streptomyces</taxon>
    </lineage>
</organism>
<feature type="region of interest" description="Disordered" evidence="1">
    <location>
        <begin position="29"/>
        <end position="62"/>
    </location>
</feature>
<keyword evidence="2" id="KW-0732">Signal</keyword>
<dbReference type="InterPro" id="IPR039448">
    <property type="entry name" value="Beta_helix"/>
</dbReference>
<accession>A0ABU2S6U9</accession>
<dbReference type="InterPro" id="IPR012334">
    <property type="entry name" value="Pectin_lyas_fold"/>
</dbReference>
<feature type="signal peptide" evidence="2">
    <location>
        <begin position="1"/>
        <end position="33"/>
    </location>
</feature>
<dbReference type="EMBL" id="JAVREV010000010">
    <property type="protein sequence ID" value="MDT0444696.1"/>
    <property type="molecule type" value="Genomic_DNA"/>
</dbReference>
<feature type="chain" id="PRO_5045410653" evidence="2">
    <location>
        <begin position="34"/>
        <end position="820"/>
    </location>
</feature>
<comment type="caution">
    <text evidence="4">The sequence shown here is derived from an EMBL/GenBank/DDBJ whole genome shotgun (WGS) entry which is preliminary data.</text>
</comment>
<evidence type="ECO:0000313" key="5">
    <source>
        <dbReference type="Proteomes" id="UP001183615"/>
    </source>
</evidence>
<sequence length="820" mass="89451">MPRHVGSRGRRTAGVLVTALLFAAAAAPPGAAAAPGEPGPSGPTVYVAPDGRDGAAGTLDDPFGTVEEARDALAGRTDARHRGTVYLRGGVYETSETVELTGRENSHVTYAAYRGEEVEFTGARTLPVDNFRPLTEVTGDDPRLSSRSRVQDAVYDQVYVYDLGAEGIPTGSINKNGFNWQARPFAPELVADDAAQTLAQYPNGDAVLDSSALGVAAAFEGARDHFSDKTPDGTTLPYEEMLKLPGPVYRVDSPEIADRYASWAPPADLPEESVTNQPERPIDTGVHETDGWLAGYFGNNYGNDRVRIYSVGAEGIDDGGEAAGWNIRTTYPTMYAATDKWTSFVAQNLLSELDTEGEYYIDRYNGADVLYYYPPGGTVADKDITLTAFDQPFFVLEGVTGVTLDGITLNGSTSSGVRLLDAESCTLKGMVIRNVSLDAVQIGEASDAITAVAEYTTSRGGHNNRVVDSTLHDLGGGGVFVAGGDRDTLERGNNVVEHNEIYNFSKLATYTPAGYLYGVGNTFRRNHVHDAPHMAVQIMGNDMVVSHNRFERLVTNASDQGVIYSGRDYTYLNNEISHNYFGEVAGNNQAIYMDDGMSGMVIHHNYFAEVEHGLFYNAGHSNVASDNVFLGVRFSGHDKLYHEGGERLPVPNAKVVIERFNDMLRVGDGSGFTNTAENVERWYRHYERQYPNIRDWYVPADSAGEPCTEIGTEECTRAEVWEDPDSVYVPAHNELTRSVLIDTGDFAYTDDADGLTIATFNPGFDEVRVSVGEPGEVSFDPETGRFDPRTSRLNDEDGFGHRWVREWNRSFPLEGVGPRA</sequence>
<protein>
    <submittedName>
        <fullName evidence="4">Right-handed parallel beta-helix repeat-containing protein</fullName>
    </submittedName>
</protein>
<dbReference type="PANTHER" id="PTHR36453">
    <property type="entry name" value="SECRETED PROTEIN-RELATED"/>
    <property type="match status" value="1"/>
</dbReference>
<evidence type="ECO:0000256" key="2">
    <source>
        <dbReference type="SAM" id="SignalP"/>
    </source>
</evidence>
<dbReference type="Pfam" id="PF13229">
    <property type="entry name" value="Beta_helix"/>
    <property type="match status" value="1"/>
</dbReference>
<reference evidence="5" key="1">
    <citation type="submission" date="2023-07" db="EMBL/GenBank/DDBJ databases">
        <title>30 novel species of actinomycetes from the DSMZ collection.</title>
        <authorList>
            <person name="Nouioui I."/>
        </authorList>
    </citation>
    <scope>NUCLEOTIDE SEQUENCE [LARGE SCALE GENOMIC DNA]</scope>
    <source>
        <strain evidence="5">DSM 41886</strain>
    </source>
</reference>
<gene>
    <name evidence="4" type="ORF">RM779_19130</name>
</gene>
<proteinExistence type="predicted"/>
<dbReference type="SMART" id="SM00710">
    <property type="entry name" value="PbH1"/>
    <property type="match status" value="6"/>
</dbReference>
<evidence type="ECO:0000313" key="4">
    <source>
        <dbReference type="EMBL" id="MDT0444696.1"/>
    </source>
</evidence>
<dbReference type="PANTHER" id="PTHR36453:SF1">
    <property type="entry name" value="RIGHT HANDED BETA HELIX DOMAIN-CONTAINING PROTEIN"/>
    <property type="match status" value="1"/>
</dbReference>
<dbReference type="InterPro" id="IPR006626">
    <property type="entry name" value="PbH1"/>
</dbReference>
<dbReference type="Gene3D" id="2.160.20.10">
    <property type="entry name" value="Single-stranded right-handed beta-helix, Pectin lyase-like"/>
    <property type="match status" value="2"/>
</dbReference>